<evidence type="ECO:0000256" key="6">
    <source>
        <dbReference type="ARBA" id="ARBA00035180"/>
    </source>
</evidence>
<evidence type="ECO:0000313" key="8">
    <source>
        <dbReference type="Proteomes" id="UP001375240"/>
    </source>
</evidence>
<evidence type="ECO:0000256" key="1">
    <source>
        <dbReference type="ARBA" id="ARBA00004173"/>
    </source>
</evidence>
<protein>
    <recommendedName>
        <fullName evidence="6">Large ribosomal subunit protein mL53</fullName>
    </recommendedName>
</protein>
<dbReference type="GO" id="GO:0005762">
    <property type="term" value="C:mitochondrial large ribosomal subunit"/>
    <property type="evidence" value="ECO:0007669"/>
    <property type="project" value="TreeGrafter"/>
</dbReference>
<accession>A0AAV9VF62</accession>
<keyword evidence="8" id="KW-1185">Reference proteome</keyword>
<evidence type="ECO:0000256" key="2">
    <source>
        <dbReference type="ARBA" id="ARBA00005557"/>
    </source>
</evidence>
<keyword evidence="5" id="KW-0687">Ribonucleoprotein</keyword>
<comment type="subcellular location">
    <subcellularLocation>
        <location evidence="1">Mitochondrion</location>
    </subcellularLocation>
</comment>
<keyword evidence="3 7" id="KW-0689">Ribosomal protein</keyword>
<comment type="caution">
    <text evidence="7">The sequence shown here is derived from an EMBL/GenBank/DDBJ whole genome shotgun (WGS) entry which is preliminary data.</text>
</comment>
<evidence type="ECO:0000256" key="5">
    <source>
        <dbReference type="ARBA" id="ARBA00023274"/>
    </source>
</evidence>
<name>A0AAV9VF62_9PEZI</name>
<proteinExistence type="inferred from homology"/>
<evidence type="ECO:0000313" key="7">
    <source>
        <dbReference type="EMBL" id="KAK6359571.1"/>
    </source>
</evidence>
<dbReference type="InterPro" id="IPR019716">
    <property type="entry name" value="Ribosomal_mL53"/>
</dbReference>
<reference evidence="7 8" key="1">
    <citation type="submission" date="2019-10" db="EMBL/GenBank/DDBJ databases">
        <authorList>
            <person name="Palmer J.M."/>
        </authorList>
    </citation>
    <scope>NUCLEOTIDE SEQUENCE [LARGE SCALE GENOMIC DNA]</scope>
    <source>
        <strain evidence="7 8">TWF696</strain>
    </source>
</reference>
<dbReference type="InterPro" id="IPR042776">
    <property type="entry name" value="Ribosomal_mL53_fung"/>
</dbReference>
<dbReference type="PANTHER" id="PTHR28236">
    <property type="entry name" value="54S RIBOSOMAL PROTEIN L44, MITOCHONDRIAL"/>
    <property type="match status" value="1"/>
</dbReference>
<dbReference type="GO" id="GO:0003735">
    <property type="term" value="F:structural constituent of ribosome"/>
    <property type="evidence" value="ECO:0007669"/>
    <property type="project" value="TreeGrafter"/>
</dbReference>
<evidence type="ECO:0000256" key="3">
    <source>
        <dbReference type="ARBA" id="ARBA00022980"/>
    </source>
</evidence>
<gene>
    <name evidence="7" type="primary">MRPL44</name>
    <name evidence="7" type="ORF">TWF696_000723</name>
</gene>
<dbReference type="PANTHER" id="PTHR28236:SF1">
    <property type="entry name" value="LARGE RIBOSOMAL SUBUNIT PROTEIN ML53"/>
    <property type="match status" value="1"/>
</dbReference>
<dbReference type="Pfam" id="PF10780">
    <property type="entry name" value="MRP_L53"/>
    <property type="match status" value="1"/>
</dbReference>
<dbReference type="EMBL" id="JAVHNQ010000001">
    <property type="protein sequence ID" value="KAK6359571.1"/>
    <property type="molecule type" value="Genomic_DNA"/>
</dbReference>
<dbReference type="Proteomes" id="UP001375240">
    <property type="component" value="Unassembled WGS sequence"/>
</dbReference>
<dbReference type="Gene3D" id="3.40.30.10">
    <property type="entry name" value="Glutaredoxin"/>
    <property type="match status" value="1"/>
</dbReference>
<evidence type="ECO:0000256" key="4">
    <source>
        <dbReference type="ARBA" id="ARBA00023128"/>
    </source>
</evidence>
<sequence>MLTKFLTNVAVSFNPFSKLSKSTRLFLSLLPPDARQTIKIQTKVLPRTSEEPPKIAVTFKDGKLMELEPGKLSIKDLVEEVDRHSRMLRKKEELGGN</sequence>
<keyword evidence="4" id="KW-0496">Mitochondrion</keyword>
<comment type="similarity">
    <text evidence="2">Belongs to the mitochondrion-specific ribosomal protein mL53 family.</text>
</comment>
<dbReference type="FunFam" id="3.40.30.10:FF:000260">
    <property type="entry name" value="Mitochondrial ribosomal protein L44"/>
    <property type="match status" value="1"/>
</dbReference>
<organism evidence="7 8">
    <name type="scientific">Orbilia brochopaga</name>
    <dbReference type="NCBI Taxonomy" id="3140254"/>
    <lineage>
        <taxon>Eukaryota</taxon>
        <taxon>Fungi</taxon>
        <taxon>Dikarya</taxon>
        <taxon>Ascomycota</taxon>
        <taxon>Pezizomycotina</taxon>
        <taxon>Orbiliomycetes</taxon>
        <taxon>Orbiliales</taxon>
        <taxon>Orbiliaceae</taxon>
        <taxon>Orbilia</taxon>
    </lineage>
</organism>
<dbReference type="AlphaFoldDB" id="A0AAV9VF62"/>